<feature type="region of interest" description="Disordered" evidence="1">
    <location>
        <begin position="89"/>
        <end position="109"/>
    </location>
</feature>
<protein>
    <submittedName>
        <fullName evidence="2">16869_t:CDS:1</fullName>
    </submittedName>
</protein>
<dbReference type="AlphaFoldDB" id="A0A9N9NM16"/>
<accession>A0A9N9NM16</accession>
<keyword evidence="3" id="KW-1185">Reference proteome</keyword>
<evidence type="ECO:0000313" key="3">
    <source>
        <dbReference type="Proteomes" id="UP000789405"/>
    </source>
</evidence>
<gene>
    <name evidence="2" type="ORF">DERYTH_LOCUS16845</name>
</gene>
<dbReference type="Proteomes" id="UP000789405">
    <property type="component" value="Unassembled WGS sequence"/>
</dbReference>
<organism evidence="2 3">
    <name type="scientific">Dentiscutata erythropus</name>
    <dbReference type="NCBI Taxonomy" id="1348616"/>
    <lineage>
        <taxon>Eukaryota</taxon>
        <taxon>Fungi</taxon>
        <taxon>Fungi incertae sedis</taxon>
        <taxon>Mucoromycota</taxon>
        <taxon>Glomeromycotina</taxon>
        <taxon>Glomeromycetes</taxon>
        <taxon>Diversisporales</taxon>
        <taxon>Gigasporaceae</taxon>
        <taxon>Dentiscutata</taxon>
    </lineage>
</organism>
<dbReference type="EMBL" id="CAJVPY010015200">
    <property type="protein sequence ID" value="CAG8750481.1"/>
    <property type="molecule type" value="Genomic_DNA"/>
</dbReference>
<evidence type="ECO:0000256" key="1">
    <source>
        <dbReference type="SAM" id="MobiDB-lite"/>
    </source>
</evidence>
<name>A0A9N9NM16_9GLOM</name>
<reference evidence="2" key="1">
    <citation type="submission" date="2021-06" db="EMBL/GenBank/DDBJ databases">
        <authorList>
            <person name="Kallberg Y."/>
            <person name="Tangrot J."/>
            <person name="Rosling A."/>
        </authorList>
    </citation>
    <scope>NUCLEOTIDE SEQUENCE</scope>
    <source>
        <strain evidence="2">MA453B</strain>
    </source>
</reference>
<proteinExistence type="predicted"/>
<comment type="caution">
    <text evidence="2">The sequence shown here is derived from an EMBL/GenBank/DDBJ whole genome shotgun (WGS) entry which is preliminary data.</text>
</comment>
<feature type="non-terminal residue" evidence="2">
    <location>
        <position position="133"/>
    </location>
</feature>
<evidence type="ECO:0000313" key="2">
    <source>
        <dbReference type="EMBL" id="CAG8750481.1"/>
    </source>
</evidence>
<sequence length="133" mass="15392">MSRIQPLDAGIIMFFKRHYKTKAWKKVLSKTVHNCFQNTGILPVNPDNDDDSNDDDIEILNINDGDVELIKELQESEIHEVLSSQEIVNLTTNPELEEDKSDKNNDSTEIQNMIKHCQAYKKQLENYEVQLSD</sequence>